<dbReference type="OrthoDB" id="5291529at2"/>
<name>H8Z611_9GAMM</name>
<dbReference type="Proteomes" id="UP000002964">
    <property type="component" value="Unassembled WGS sequence"/>
</dbReference>
<dbReference type="HOGENOM" id="CLU_051655_0_0_6"/>
<protein>
    <recommendedName>
        <fullName evidence="3">Phosphate-selective porin O and P</fullName>
    </recommendedName>
</protein>
<dbReference type="eggNOG" id="COG3746">
    <property type="taxonomic scope" value="Bacteria"/>
</dbReference>
<dbReference type="RefSeq" id="WP_009151064.1">
    <property type="nucleotide sequence ID" value="NZ_CP121471.1"/>
</dbReference>
<dbReference type="AlphaFoldDB" id="H8Z611"/>
<dbReference type="InterPro" id="IPR010870">
    <property type="entry name" value="Porin_O/P"/>
</dbReference>
<evidence type="ECO:0000313" key="2">
    <source>
        <dbReference type="Proteomes" id="UP000002964"/>
    </source>
</evidence>
<evidence type="ECO:0000313" key="1">
    <source>
        <dbReference type="EMBL" id="EIC20661.1"/>
    </source>
</evidence>
<dbReference type="Pfam" id="PF07396">
    <property type="entry name" value="Porin_O_P"/>
    <property type="match status" value="1"/>
</dbReference>
<accession>H8Z611</accession>
<dbReference type="EMBL" id="JH603170">
    <property type="protein sequence ID" value="EIC20661.1"/>
    <property type="molecule type" value="Genomic_DNA"/>
</dbReference>
<sequence length="444" mass="49075">MQPPPLQGRALSRRLSLIALAASLLAPLPSYAINWLILQGTEPPKSTNTFRPWGFVQLEYQSTDGTKLQAGPWQGQPMFANLIGPQKTESSEWLIKRARVGARGLVPELPAFNYALAIDAGINAATENATPIQLIDASLTYSFNPALRLRAGQFKTPGSDEGMQPAFRLNYVNTSQVVNQLVNETFFDGDGTAPNTSNQPNGARSVYHDIGIQLFGVLPVGGEQWEHTYAVMVGNGNGITRPDNNAYKDLYLYWSTERILGGKGGKRDGLKVYGWWQQGMRTLTGAGAGNYLRTRYGGGAVLRHKRYRLSGELIRAEGMIANGTDGGAVPGSLDNAGNRIASYNLLPDGEANGWYLEGGFNILPTLQLDLRFDQLNRGTESRDTERRFNTWTLGLQYRIDKRWRLMANYQWQDAEAPRLPKDDVPNRILDGLDNLVALQIQAVF</sequence>
<reference evidence="2" key="1">
    <citation type="submission" date="2011-06" db="EMBL/GenBank/DDBJ databases">
        <authorList>
            <consortium name="US DOE Joint Genome Institute (JGI-PGF)"/>
            <person name="Lucas S."/>
            <person name="Han J."/>
            <person name="Lapidus A."/>
            <person name="Cheng J.-F."/>
            <person name="Goodwin L."/>
            <person name="Pitluck S."/>
            <person name="Peters L."/>
            <person name="Land M.L."/>
            <person name="Hauser L."/>
            <person name="Vogl K."/>
            <person name="Liu Z."/>
            <person name="Overmann J."/>
            <person name="Frigaard N.-U."/>
            <person name="Bryant D.A."/>
            <person name="Woyke T.J."/>
        </authorList>
    </citation>
    <scope>NUCLEOTIDE SEQUENCE [LARGE SCALE GENOMIC DNA]</scope>
    <source>
        <strain evidence="2">970</strain>
    </source>
</reference>
<proteinExistence type="predicted"/>
<keyword evidence="2" id="KW-1185">Reference proteome</keyword>
<organism evidence="1 2">
    <name type="scientific">Thiorhodovibrio frisius</name>
    <dbReference type="NCBI Taxonomy" id="631362"/>
    <lineage>
        <taxon>Bacteria</taxon>
        <taxon>Pseudomonadati</taxon>
        <taxon>Pseudomonadota</taxon>
        <taxon>Gammaproteobacteria</taxon>
        <taxon>Chromatiales</taxon>
        <taxon>Chromatiaceae</taxon>
        <taxon>Thiorhodovibrio</taxon>
    </lineage>
</organism>
<dbReference type="SUPFAM" id="SSF56935">
    <property type="entry name" value="Porins"/>
    <property type="match status" value="1"/>
</dbReference>
<dbReference type="InterPro" id="IPR023614">
    <property type="entry name" value="Porin_dom_sf"/>
</dbReference>
<reference evidence="1 2" key="2">
    <citation type="submission" date="2011-11" db="EMBL/GenBank/DDBJ databases">
        <authorList>
            <consortium name="US DOE Joint Genome Institute"/>
            <person name="Lucas S."/>
            <person name="Han J."/>
            <person name="Lapidus A."/>
            <person name="Cheng J.-F."/>
            <person name="Goodwin L."/>
            <person name="Pitluck S."/>
            <person name="Peters L."/>
            <person name="Ovchinnikova G."/>
            <person name="Zhang X."/>
            <person name="Detter J.C."/>
            <person name="Han C."/>
            <person name="Tapia R."/>
            <person name="Land M."/>
            <person name="Hauser L."/>
            <person name="Kyrpides N."/>
            <person name="Ivanova N."/>
            <person name="Pagani I."/>
            <person name="Vogl K."/>
            <person name="Liu Z."/>
            <person name="Overmann J."/>
            <person name="Frigaard N.-U."/>
            <person name="Bryant D."/>
            <person name="Woyke T."/>
        </authorList>
    </citation>
    <scope>NUCLEOTIDE SEQUENCE [LARGE SCALE GENOMIC DNA]</scope>
    <source>
        <strain evidence="1 2">970</strain>
    </source>
</reference>
<gene>
    <name evidence="1" type="ORF">Thi970DRAFT_04315</name>
</gene>
<evidence type="ECO:0008006" key="3">
    <source>
        <dbReference type="Google" id="ProtNLM"/>
    </source>
</evidence>
<dbReference type="STRING" id="631362.Thi970DRAFT_04315"/>
<dbReference type="Gene3D" id="2.40.160.10">
    <property type="entry name" value="Porin"/>
    <property type="match status" value="1"/>
</dbReference>